<evidence type="ECO:0000313" key="1">
    <source>
        <dbReference type="EnsemblPlants" id="TuG1812G0400002693.01.T01"/>
    </source>
</evidence>
<keyword evidence="2" id="KW-1185">Reference proteome</keyword>
<organism evidence="1 2">
    <name type="scientific">Triticum urartu</name>
    <name type="common">Red wild einkorn</name>
    <name type="synonym">Crithodium urartu</name>
    <dbReference type="NCBI Taxonomy" id="4572"/>
    <lineage>
        <taxon>Eukaryota</taxon>
        <taxon>Viridiplantae</taxon>
        <taxon>Streptophyta</taxon>
        <taxon>Embryophyta</taxon>
        <taxon>Tracheophyta</taxon>
        <taxon>Spermatophyta</taxon>
        <taxon>Magnoliopsida</taxon>
        <taxon>Liliopsida</taxon>
        <taxon>Poales</taxon>
        <taxon>Poaceae</taxon>
        <taxon>BOP clade</taxon>
        <taxon>Pooideae</taxon>
        <taxon>Triticodae</taxon>
        <taxon>Triticeae</taxon>
        <taxon>Triticinae</taxon>
        <taxon>Triticum</taxon>
    </lineage>
</organism>
<sequence length="117" mass="12866">MSPLPDLSSLSHDVCTAARSVAHLVNPDGHIFFLPYLSRPPPLSAPLPQETSSPTSRFLYRRPNWWCTAAVAALKPARSCVPIVTRIPYATSTPDTSRFVCGRRCMGEKMPELRSGV</sequence>
<name>A0A8R7Q7A4_TRIUA</name>
<dbReference type="AlphaFoldDB" id="A0A8R7Q7A4"/>
<reference evidence="1" key="2">
    <citation type="submission" date="2018-03" db="EMBL/GenBank/DDBJ databases">
        <title>The Triticum urartu genome reveals the dynamic nature of wheat genome evolution.</title>
        <authorList>
            <person name="Ling H."/>
            <person name="Ma B."/>
            <person name="Shi X."/>
            <person name="Liu H."/>
            <person name="Dong L."/>
            <person name="Sun H."/>
            <person name="Cao Y."/>
            <person name="Gao Q."/>
            <person name="Zheng S."/>
            <person name="Li Y."/>
            <person name="Yu Y."/>
            <person name="Du H."/>
            <person name="Qi M."/>
            <person name="Li Y."/>
            <person name="Yu H."/>
            <person name="Cui Y."/>
            <person name="Wang N."/>
            <person name="Chen C."/>
            <person name="Wu H."/>
            <person name="Zhao Y."/>
            <person name="Zhang J."/>
            <person name="Li Y."/>
            <person name="Zhou W."/>
            <person name="Zhang B."/>
            <person name="Hu W."/>
            <person name="Eijk M."/>
            <person name="Tang J."/>
            <person name="Witsenboer H."/>
            <person name="Zhao S."/>
            <person name="Li Z."/>
            <person name="Zhang A."/>
            <person name="Wang D."/>
            <person name="Liang C."/>
        </authorList>
    </citation>
    <scope>NUCLEOTIDE SEQUENCE [LARGE SCALE GENOMIC DNA]</scope>
    <source>
        <strain evidence="1">cv. G1812</strain>
    </source>
</reference>
<reference evidence="1" key="3">
    <citation type="submission" date="2022-06" db="UniProtKB">
        <authorList>
            <consortium name="EnsemblPlants"/>
        </authorList>
    </citation>
    <scope>IDENTIFICATION</scope>
</reference>
<dbReference type="EnsemblPlants" id="TuG1812G0400002693.01.T01">
    <property type="protein sequence ID" value="TuG1812G0400002693.01.T01"/>
    <property type="gene ID" value="TuG1812G0400002693.01"/>
</dbReference>
<proteinExistence type="predicted"/>
<dbReference type="Gramene" id="TuG1812G0400002693.01.T01">
    <property type="protein sequence ID" value="TuG1812G0400002693.01.T01"/>
    <property type="gene ID" value="TuG1812G0400002693.01"/>
</dbReference>
<accession>A0A8R7Q7A4</accession>
<protein>
    <submittedName>
        <fullName evidence="1">Uncharacterized protein</fullName>
    </submittedName>
</protein>
<evidence type="ECO:0000313" key="2">
    <source>
        <dbReference type="Proteomes" id="UP000015106"/>
    </source>
</evidence>
<dbReference type="Proteomes" id="UP000015106">
    <property type="component" value="Chromosome 4"/>
</dbReference>
<reference evidence="2" key="1">
    <citation type="journal article" date="2013" name="Nature">
        <title>Draft genome of the wheat A-genome progenitor Triticum urartu.</title>
        <authorList>
            <person name="Ling H.Q."/>
            <person name="Zhao S."/>
            <person name="Liu D."/>
            <person name="Wang J."/>
            <person name="Sun H."/>
            <person name="Zhang C."/>
            <person name="Fan H."/>
            <person name="Li D."/>
            <person name="Dong L."/>
            <person name="Tao Y."/>
            <person name="Gao C."/>
            <person name="Wu H."/>
            <person name="Li Y."/>
            <person name="Cui Y."/>
            <person name="Guo X."/>
            <person name="Zheng S."/>
            <person name="Wang B."/>
            <person name="Yu K."/>
            <person name="Liang Q."/>
            <person name="Yang W."/>
            <person name="Lou X."/>
            <person name="Chen J."/>
            <person name="Feng M."/>
            <person name="Jian J."/>
            <person name="Zhang X."/>
            <person name="Luo G."/>
            <person name="Jiang Y."/>
            <person name="Liu J."/>
            <person name="Wang Z."/>
            <person name="Sha Y."/>
            <person name="Zhang B."/>
            <person name="Wu H."/>
            <person name="Tang D."/>
            <person name="Shen Q."/>
            <person name="Xue P."/>
            <person name="Zou S."/>
            <person name="Wang X."/>
            <person name="Liu X."/>
            <person name="Wang F."/>
            <person name="Yang Y."/>
            <person name="An X."/>
            <person name="Dong Z."/>
            <person name="Zhang K."/>
            <person name="Zhang X."/>
            <person name="Luo M.C."/>
            <person name="Dvorak J."/>
            <person name="Tong Y."/>
            <person name="Wang J."/>
            <person name="Yang H."/>
            <person name="Li Z."/>
            <person name="Wang D."/>
            <person name="Zhang A."/>
            <person name="Wang J."/>
        </authorList>
    </citation>
    <scope>NUCLEOTIDE SEQUENCE</scope>
    <source>
        <strain evidence="2">cv. G1812</strain>
    </source>
</reference>